<keyword evidence="3" id="KW-0378">Hydrolase</keyword>
<evidence type="ECO:0000259" key="2">
    <source>
        <dbReference type="Pfam" id="PF01738"/>
    </source>
</evidence>
<sequence length="255" mass="27570">MIELTSEDGHNFSAYRAEPSGEPKGAVVVLQDFSGVSAHIQKEVDGFAALGYVAIAPALFDREKKSVDFGFDESGLSEGEKLAQSVPLETALQDIQAAVDSVKSAGKVALVGFSWGGYLAYLSANSLRDVACAIGYSASELSQEHPTKRKIPTLLHFPENDPTFPVEDIVQFRAARPDISAFSYPEVGHDFNFDEAKTFNAEAAQAARERTLFWISQFVEGQPPVTLKNSGSYAQAKVEKKKKKSGGDDMGPPMD</sequence>
<proteinExistence type="predicted"/>
<dbReference type="InterPro" id="IPR029058">
    <property type="entry name" value="AB_hydrolase_fold"/>
</dbReference>
<reference evidence="3 4" key="1">
    <citation type="submission" date="2024-02" db="EMBL/GenBank/DDBJ databases">
        <authorList>
            <person name="Grouzdev D."/>
        </authorList>
    </citation>
    <scope>NUCLEOTIDE SEQUENCE [LARGE SCALE GENOMIC DNA]</scope>
    <source>
        <strain evidence="3 4">9N</strain>
    </source>
</reference>
<organism evidence="3 4">
    <name type="scientific">Methylocystis borbori</name>
    <dbReference type="NCBI Taxonomy" id="3118750"/>
    <lineage>
        <taxon>Bacteria</taxon>
        <taxon>Pseudomonadati</taxon>
        <taxon>Pseudomonadota</taxon>
        <taxon>Alphaproteobacteria</taxon>
        <taxon>Hyphomicrobiales</taxon>
        <taxon>Methylocystaceae</taxon>
        <taxon>Methylocystis</taxon>
    </lineage>
</organism>
<feature type="region of interest" description="Disordered" evidence="1">
    <location>
        <begin position="226"/>
        <end position="255"/>
    </location>
</feature>
<evidence type="ECO:0000313" key="4">
    <source>
        <dbReference type="Proteomes" id="UP001350748"/>
    </source>
</evidence>
<dbReference type="PANTHER" id="PTHR46623:SF6">
    <property type="entry name" value="ALPHA_BETA-HYDROLASES SUPERFAMILY PROTEIN"/>
    <property type="match status" value="1"/>
</dbReference>
<dbReference type="Pfam" id="PF01738">
    <property type="entry name" value="DLH"/>
    <property type="match status" value="1"/>
</dbReference>
<dbReference type="EMBL" id="JAZHYN010000070">
    <property type="protein sequence ID" value="MEF3367980.1"/>
    <property type="molecule type" value="Genomic_DNA"/>
</dbReference>
<dbReference type="InterPro" id="IPR002925">
    <property type="entry name" value="Dienelactn_hydro"/>
</dbReference>
<dbReference type="PANTHER" id="PTHR46623">
    <property type="entry name" value="CARBOXYMETHYLENEBUTENOLIDASE-RELATED"/>
    <property type="match status" value="1"/>
</dbReference>
<dbReference type="Gene3D" id="3.40.50.1820">
    <property type="entry name" value="alpha/beta hydrolase"/>
    <property type="match status" value="1"/>
</dbReference>
<evidence type="ECO:0000313" key="3">
    <source>
        <dbReference type="EMBL" id="MEF3367980.1"/>
    </source>
</evidence>
<dbReference type="InterPro" id="IPR051049">
    <property type="entry name" value="Dienelactone_hydrolase-like"/>
</dbReference>
<dbReference type="Proteomes" id="UP001350748">
    <property type="component" value="Unassembled WGS sequence"/>
</dbReference>
<feature type="domain" description="Dienelactone hydrolase" evidence="2">
    <location>
        <begin position="12"/>
        <end position="218"/>
    </location>
</feature>
<dbReference type="GO" id="GO:0016787">
    <property type="term" value="F:hydrolase activity"/>
    <property type="evidence" value="ECO:0007669"/>
    <property type="project" value="UniProtKB-KW"/>
</dbReference>
<gene>
    <name evidence="3" type="ORF">V3H18_15705</name>
</gene>
<accession>A0ABU7XKU1</accession>
<comment type="caution">
    <text evidence="3">The sequence shown here is derived from an EMBL/GenBank/DDBJ whole genome shotgun (WGS) entry which is preliminary data.</text>
</comment>
<evidence type="ECO:0000256" key="1">
    <source>
        <dbReference type="SAM" id="MobiDB-lite"/>
    </source>
</evidence>
<dbReference type="RefSeq" id="WP_332083012.1">
    <property type="nucleotide sequence ID" value="NZ_JAZHYN010000070.1"/>
</dbReference>
<feature type="region of interest" description="Disordered" evidence="1">
    <location>
        <begin position="1"/>
        <end position="20"/>
    </location>
</feature>
<protein>
    <submittedName>
        <fullName evidence="3">Dienelactone hydrolase family protein</fullName>
    </submittedName>
</protein>
<keyword evidence="4" id="KW-1185">Reference proteome</keyword>
<name>A0ABU7XKU1_9HYPH</name>
<dbReference type="SUPFAM" id="SSF53474">
    <property type="entry name" value="alpha/beta-Hydrolases"/>
    <property type="match status" value="1"/>
</dbReference>